<feature type="chain" id="PRO_5021950494" evidence="1">
    <location>
        <begin position="18"/>
        <end position="192"/>
    </location>
</feature>
<reference evidence="2 3" key="1">
    <citation type="journal article" date="2019" name="Nat. Microbiol.">
        <title>Mediterranean grassland soil C-N compound turnover is dependent on rainfall and depth, and is mediated by genomically divergent microorganisms.</title>
        <authorList>
            <person name="Diamond S."/>
            <person name="Andeer P.F."/>
            <person name="Li Z."/>
            <person name="Crits-Christoph A."/>
            <person name="Burstein D."/>
            <person name="Anantharaman K."/>
            <person name="Lane K.R."/>
            <person name="Thomas B.C."/>
            <person name="Pan C."/>
            <person name="Northen T.R."/>
            <person name="Banfield J.F."/>
        </authorList>
    </citation>
    <scope>NUCLEOTIDE SEQUENCE [LARGE SCALE GENOMIC DNA]</scope>
    <source>
        <strain evidence="2">WS_8</strain>
    </source>
</reference>
<gene>
    <name evidence="2" type="ORF">E6K78_10985</name>
</gene>
<keyword evidence="1" id="KW-0732">Signal</keyword>
<name>A0A538THC0_UNCEI</name>
<protein>
    <submittedName>
        <fullName evidence="2">Uncharacterized protein</fullName>
    </submittedName>
</protein>
<accession>A0A538THC0</accession>
<sequence length="192" mass="20480">MKATLVAVLFLLAGCMAGGPPLKTGAPAAAEPASPLGSPFATRPAGESGVPLVIDRTDLRIGTTVQFNRIPSASELYDLRLLLGLAHVVLSLPAWPADYAALDALNRIPEEADLIVVLPGYPPSREAAEAWNLVNARLRMIVVVTTPPPSIGVVGDLNTMRGLERVIAELDQPSRSGFERLQRPLCFRKVVE</sequence>
<proteinExistence type="predicted"/>
<dbReference type="AlphaFoldDB" id="A0A538THC0"/>
<feature type="signal peptide" evidence="1">
    <location>
        <begin position="1"/>
        <end position="17"/>
    </location>
</feature>
<evidence type="ECO:0000313" key="3">
    <source>
        <dbReference type="Proteomes" id="UP000316609"/>
    </source>
</evidence>
<dbReference type="EMBL" id="VBOY01000118">
    <property type="protein sequence ID" value="TMQ63025.1"/>
    <property type="molecule type" value="Genomic_DNA"/>
</dbReference>
<comment type="caution">
    <text evidence="2">The sequence shown here is derived from an EMBL/GenBank/DDBJ whole genome shotgun (WGS) entry which is preliminary data.</text>
</comment>
<organism evidence="2 3">
    <name type="scientific">Eiseniibacteriota bacterium</name>
    <dbReference type="NCBI Taxonomy" id="2212470"/>
    <lineage>
        <taxon>Bacteria</taxon>
        <taxon>Candidatus Eiseniibacteriota</taxon>
    </lineage>
</organism>
<evidence type="ECO:0000256" key="1">
    <source>
        <dbReference type="SAM" id="SignalP"/>
    </source>
</evidence>
<dbReference type="PROSITE" id="PS51257">
    <property type="entry name" value="PROKAR_LIPOPROTEIN"/>
    <property type="match status" value="1"/>
</dbReference>
<evidence type="ECO:0000313" key="2">
    <source>
        <dbReference type="EMBL" id="TMQ63025.1"/>
    </source>
</evidence>
<dbReference type="Proteomes" id="UP000316609">
    <property type="component" value="Unassembled WGS sequence"/>
</dbReference>